<keyword evidence="6" id="KW-1185">Reference proteome</keyword>
<reference evidence="5 6" key="1">
    <citation type="journal article" date="2015" name="PLoS Pathog.">
        <title>Leptomonas seymouri: Adaptations to the Dixenous Life Cycle Analyzed by Genome Sequencing, Transcriptome Profiling and Co-infection with Leishmania donovani.</title>
        <authorList>
            <person name="Kraeva N."/>
            <person name="Butenko A."/>
            <person name="Hlavacova J."/>
            <person name="Kostygov A."/>
            <person name="Myskova J."/>
            <person name="Grybchuk D."/>
            <person name="Lestinova T."/>
            <person name="Votypka J."/>
            <person name="Volf P."/>
            <person name="Opperdoes F."/>
            <person name="Flegontov P."/>
            <person name="Lukes J."/>
            <person name="Yurchenko V."/>
        </authorList>
    </citation>
    <scope>NUCLEOTIDE SEQUENCE [LARGE SCALE GENOMIC DNA]</scope>
    <source>
        <strain evidence="5 6">ATCC 30220</strain>
    </source>
</reference>
<keyword evidence="2" id="KW-0378">Hydrolase</keyword>
<proteinExistence type="predicted"/>
<dbReference type="InterPro" id="IPR050955">
    <property type="entry name" value="Plant_Biomass_Hydrol_Est"/>
</dbReference>
<feature type="transmembrane region" description="Helical" evidence="4">
    <location>
        <begin position="21"/>
        <end position="38"/>
    </location>
</feature>
<dbReference type="SUPFAM" id="SSF53474">
    <property type="entry name" value="alpha/beta-Hydrolases"/>
    <property type="match status" value="1"/>
</dbReference>
<dbReference type="PANTHER" id="PTHR43037:SF5">
    <property type="entry name" value="FERULOYL ESTERASE"/>
    <property type="match status" value="1"/>
</dbReference>
<dbReference type="Gene3D" id="3.40.50.1820">
    <property type="entry name" value="alpha/beta hydrolase"/>
    <property type="match status" value="1"/>
</dbReference>
<dbReference type="GO" id="GO:0016787">
    <property type="term" value="F:hydrolase activity"/>
    <property type="evidence" value="ECO:0007669"/>
    <property type="project" value="UniProtKB-KW"/>
</dbReference>
<sequence length="518" mass="57028">MKVTAETMQSTESGYVRRMTYWVLSLLAVVFLPLYIYHHHTLFGAVANGPVSRVTLLDKPLDPLDLARRLNPEGKPIYMKRIIAATKDSCGAAAEPPIPKGKITAVTFSVDHTERHGVVYVPNSYPTTTDTRSATPVPMLVLFHGLNDDCEHFMTATGFVPYAEQHGFVLVSACGSQGYLGTAWNSGTCCGFSGDKPNDVGFARQIVKDMSQVVCVEERKVMAVGFSNGAMLAEVLACEAPDVFRAAASIGGVVEMRPGNAEGLLRCTEKVRAKRHRASVLMVHGTRDVMVPWDGNRLLGFPPAEANLGEWVDRNSCWADEKNTTIHTKKYVNVIFSHCNSAAVVAPEDAVAGIRATYQNKMNSRGAPFLSGAAGALAVCPMPSSFRTQARLLGNLTYSMKHHGRGGKDKGEDGQERDEEKEDDHHDKRKKKSARHGHKHHAEEGRHRKGGKRHRRRSTHKKSPGEEVQRTVYDDSAISQIEFVRVEGGGHSWPEDNEFSTTDYIVQFGARVFHGYNA</sequence>
<dbReference type="AlphaFoldDB" id="A0A0N1PD17"/>
<dbReference type="Proteomes" id="UP000038009">
    <property type="component" value="Unassembled WGS sequence"/>
</dbReference>
<keyword evidence="4" id="KW-0812">Transmembrane</keyword>
<evidence type="ECO:0000313" key="5">
    <source>
        <dbReference type="EMBL" id="KPI89008.1"/>
    </source>
</evidence>
<evidence type="ECO:0008006" key="7">
    <source>
        <dbReference type="Google" id="ProtNLM"/>
    </source>
</evidence>
<dbReference type="Pfam" id="PF00756">
    <property type="entry name" value="Esterase"/>
    <property type="match status" value="1"/>
</dbReference>
<feature type="region of interest" description="Disordered" evidence="3">
    <location>
        <begin position="398"/>
        <end position="474"/>
    </location>
</feature>
<name>A0A0N1PD17_LEPSE</name>
<keyword evidence="1" id="KW-0732">Signal</keyword>
<dbReference type="VEuPathDB" id="TriTrypDB:Lsey_0034_0230"/>
<evidence type="ECO:0000256" key="1">
    <source>
        <dbReference type="ARBA" id="ARBA00022729"/>
    </source>
</evidence>
<feature type="compositionally biased region" description="Basic and acidic residues" evidence="3">
    <location>
        <begin position="463"/>
        <end position="473"/>
    </location>
</feature>
<keyword evidence="4" id="KW-0472">Membrane</keyword>
<comment type="caution">
    <text evidence="5">The sequence shown here is derived from an EMBL/GenBank/DDBJ whole genome shotgun (WGS) entry which is preliminary data.</text>
</comment>
<dbReference type="InterPro" id="IPR000801">
    <property type="entry name" value="Esterase-like"/>
</dbReference>
<protein>
    <recommendedName>
        <fullName evidence="7">Peptidase S9 prolyl oligopeptidase catalytic domain-containing protein</fullName>
    </recommendedName>
</protein>
<dbReference type="OrthoDB" id="424610at2759"/>
<accession>A0A0N1PD17</accession>
<organism evidence="5 6">
    <name type="scientific">Leptomonas seymouri</name>
    <dbReference type="NCBI Taxonomy" id="5684"/>
    <lineage>
        <taxon>Eukaryota</taxon>
        <taxon>Discoba</taxon>
        <taxon>Euglenozoa</taxon>
        <taxon>Kinetoplastea</taxon>
        <taxon>Metakinetoplastina</taxon>
        <taxon>Trypanosomatida</taxon>
        <taxon>Trypanosomatidae</taxon>
        <taxon>Leishmaniinae</taxon>
        <taxon>Leptomonas</taxon>
    </lineage>
</organism>
<keyword evidence="4" id="KW-1133">Transmembrane helix</keyword>
<evidence type="ECO:0000256" key="3">
    <source>
        <dbReference type="SAM" id="MobiDB-lite"/>
    </source>
</evidence>
<dbReference type="PANTHER" id="PTHR43037">
    <property type="entry name" value="UNNAMED PRODUCT-RELATED"/>
    <property type="match status" value="1"/>
</dbReference>
<gene>
    <name evidence="5" type="ORF">ABL78_1892</name>
</gene>
<evidence type="ECO:0000256" key="4">
    <source>
        <dbReference type="SAM" id="Phobius"/>
    </source>
</evidence>
<evidence type="ECO:0000256" key="2">
    <source>
        <dbReference type="ARBA" id="ARBA00022801"/>
    </source>
</evidence>
<dbReference type="InterPro" id="IPR029058">
    <property type="entry name" value="AB_hydrolase_fold"/>
</dbReference>
<dbReference type="OMA" id="RERNGCT"/>
<dbReference type="EMBL" id="LJSK01000034">
    <property type="protein sequence ID" value="KPI89008.1"/>
    <property type="molecule type" value="Genomic_DNA"/>
</dbReference>
<feature type="compositionally biased region" description="Basic residues" evidence="3">
    <location>
        <begin position="427"/>
        <end position="440"/>
    </location>
</feature>
<feature type="compositionally biased region" description="Basic residues" evidence="3">
    <location>
        <begin position="447"/>
        <end position="462"/>
    </location>
</feature>
<evidence type="ECO:0000313" key="6">
    <source>
        <dbReference type="Proteomes" id="UP000038009"/>
    </source>
</evidence>